<organism evidence="2 3">
    <name type="scientific">Paraphaeosphaeria minitans</name>
    <dbReference type="NCBI Taxonomy" id="565426"/>
    <lineage>
        <taxon>Eukaryota</taxon>
        <taxon>Fungi</taxon>
        <taxon>Dikarya</taxon>
        <taxon>Ascomycota</taxon>
        <taxon>Pezizomycotina</taxon>
        <taxon>Dothideomycetes</taxon>
        <taxon>Pleosporomycetidae</taxon>
        <taxon>Pleosporales</taxon>
        <taxon>Massarineae</taxon>
        <taxon>Didymosphaeriaceae</taxon>
        <taxon>Paraphaeosphaeria</taxon>
    </lineage>
</organism>
<accession>A0A9P6KWV8</accession>
<evidence type="ECO:0000313" key="3">
    <source>
        <dbReference type="Proteomes" id="UP000756921"/>
    </source>
</evidence>
<dbReference type="AlphaFoldDB" id="A0A9P6KWV8"/>
<dbReference type="PANTHER" id="PTHR43441">
    <property type="entry name" value="RIBOSOMAL-PROTEIN-SERINE ACETYLTRANSFERASE"/>
    <property type="match status" value="1"/>
</dbReference>
<keyword evidence="3" id="KW-1185">Reference proteome</keyword>
<protein>
    <submittedName>
        <fullName evidence="2">Acetyltransferase</fullName>
    </submittedName>
</protein>
<dbReference type="InterPro" id="IPR016181">
    <property type="entry name" value="Acyl_CoA_acyltransferase"/>
</dbReference>
<dbReference type="EMBL" id="WJXW01000001">
    <property type="protein sequence ID" value="KAF9741892.1"/>
    <property type="molecule type" value="Genomic_DNA"/>
</dbReference>
<dbReference type="PANTHER" id="PTHR43441:SF2">
    <property type="entry name" value="FAMILY ACETYLTRANSFERASE, PUTATIVE (AFU_ORTHOLOGUE AFUA_7G00850)-RELATED"/>
    <property type="match status" value="1"/>
</dbReference>
<dbReference type="InterPro" id="IPR000182">
    <property type="entry name" value="GNAT_dom"/>
</dbReference>
<comment type="caution">
    <text evidence="2">The sequence shown here is derived from an EMBL/GenBank/DDBJ whole genome shotgun (WGS) entry which is preliminary data.</text>
</comment>
<dbReference type="GO" id="GO:0008999">
    <property type="term" value="F:protein-N-terminal-alanine acetyltransferase activity"/>
    <property type="evidence" value="ECO:0007669"/>
    <property type="project" value="TreeGrafter"/>
</dbReference>
<proteinExistence type="predicted"/>
<dbReference type="SUPFAM" id="SSF55729">
    <property type="entry name" value="Acyl-CoA N-acyltransferases (Nat)"/>
    <property type="match status" value="1"/>
</dbReference>
<evidence type="ECO:0000313" key="2">
    <source>
        <dbReference type="EMBL" id="KAF9741892.1"/>
    </source>
</evidence>
<sequence length="230" mass="26032">MSSHDEKSTPAVPDTPAIAPTYDVKLTGQYVTIIPVSPSHAEALYPQISGPERASLFEYLSGDPPESLDQFRASLAKKADTTNPWTYTILLSSTSQPVGLVSLLRMDARNRVIEIGSILYAPSLQRTPAATEVQYLFASYVFDTLHFRRYEWKCNDRNKPSLKAAKRLGFTYEGTFRQHMITRGRNRDTAWFSIVDGEWGGLKGAFEGWLEEGNFDEGRQKKRLEDFREV</sequence>
<dbReference type="FunFam" id="3.40.630.30:FF:000047">
    <property type="entry name" value="Acetyltransferase, GNAT family"/>
    <property type="match status" value="1"/>
</dbReference>
<gene>
    <name evidence="2" type="ORF">PMIN01_01431</name>
</gene>
<name>A0A9P6KWV8_9PLEO</name>
<feature type="domain" description="N-acetyltransferase" evidence="1">
    <location>
        <begin position="31"/>
        <end position="188"/>
    </location>
</feature>
<dbReference type="InterPro" id="IPR051908">
    <property type="entry name" value="Ribosomal_N-acetyltransferase"/>
</dbReference>
<dbReference type="Gene3D" id="3.40.630.30">
    <property type="match status" value="1"/>
</dbReference>
<dbReference type="PROSITE" id="PS51186">
    <property type="entry name" value="GNAT"/>
    <property type="match status" value="1"/>
</dbReference>
<evidence type="ECO:0000259" key="1">
    <source>
        <dbReference type="PROSITE" id="PS51186"/>
    </source>
</evidence>
<dbReference type="Pfam" id="PF13302">
    <property type="entry name" value="Acetyltransf_3"/>
    <property type="match status" value="1"/>
</dbReference>
<reference evidence="2" key="1">
    <citation type="journal article" date="2020" name="Mol. Plant Microbe Interact.">
        <title>Genome Sequence of the Biocontrol Agent Coniothyrium minitans strain Conio (IMI 134523).</title>
        <authorList>
            <person name="Patel D."/>
            <person name="Shittu T.A."/>
            <person name="Baroncelli R."/>
            <person name="Muthumeenakshi S."/>
            <person name="Osborne T.H."/>
            <person name="Janganan T.K."/>
            <person name="Sreenivasaprasad S."/>
        </authorList>
    </citation>
    <scope>NUCLEOTIDE SEQUENCE</scope>
    <source>
        <strain evidence="2">Conio</strain>
    </source>
</reference>
<dbReference type="Proteomes" id="UP000756921">
    <property type="component" value="Unassembled WGS sequence"/>
</dbReference>
<dbReference type="OrthoDB" id="41238at2759"/>
<dbReference type="GO" id="GO:1990189">
    <property type="term" value="F:protein N-terminal-serine acetyltransferase activity"/>
    <property type="evidence" value="ECO:0007669"/>
    <property type="project" value="TreeGrafter"/>
</dbReference>